<dbReference type="Gene3D" id="2.40.30.10">
    <property type="entry name" value="Translation factors"/>
    <property type="match status" value="1"/>
</dbReference>
<dbReference type="EMBL" id="CP025704">
    <property type="protein sequence ID" value="AUN98905.1"/>
    <property type="molecule type" value="Genomic_DNA"/>
</dbReference>
<dbReference type="InterPro" id="IPR017927">
    <property type="entry name" value="FAD-bd_FR_type"/>
</dbReference>
<evidence type="ECO:0000313" key="2">
    <source>
        <dbReference type="EMBL" id="AUN98905.1"/>
    </source>
</evidence>
<dbReference type="AlphaFoldDB" id="A0A2K9NV04"/>
<feature type="domain" description="FAD-binding FR-type" evidence="1">
    <location>
        <begin position="38"/>
        <end position="137"/>
    </location>
</feature>
<name>A0A2K9NV04_BACTC</name>
<dbReference type="CDD" id="cd06193">
    <property type="entry name" value="siderophore_interacting"/>
    <property type="match status" value="1"/>
</dbReference>
<evidence type="ECO:0000259" key="1">
    <source>
        <dbReference type="PROSITE" id="PS51384"/>
    </source>
</evidence>
<dbReference type="PROSITE" id="PS51384">
    <property type="entry name" value="FAD_FR"/>
    <property type="match status" value="1"/>
</dbReference>
<reference evidence="2 3" key="1">
    <citation type="submission" date="2018-01" db="EMBL/GenBank/DDBJ databases">
        <title>Complete genome sequence of Bacteriovorax stolpii DSM12778.</title>
        <authorList>
            <person name="Tang B."/>
            <person name="Chang J."/>
        </authorList>
    </citation>
    <scope>NUCLEOTIDE SEQUENCE [LARGE SCALE GENOMIC DNA]</scope>
    <source>
        <strain evidence="2 3">DSM 12778</strain>
    </source>
</reference>
<dbReference type="PANTHER" id="PTHR30157">
    <property type="entry name" value="FERRIC REDUCTASE, NADPH-DEPENDENT"/>
    <property type="match status" value="1"/>
</dbReference>
<dbReference type="GO" id="GO:0016491">
    <property type="term" value="F:oxidoreductase activity"/>
    <property type="evidence" value="ECO:0007669"/>
    <property type="project" value="InterPro"/>
</dbReference>
<dbReference type="InterPro" id="IPR039374">
    <property type="entry name" value="SIP_fam"/>
</dbReference>
<dbReference type="Pfam" id="PF08021">
    <property type="entry name" value="FAD_binding_9"/>
    <property type="match status" value="1"/>
</dbReference>
<dbReference type="InterPro" id="IPR013113">
    <property type="entry name" value="SIP_FAD-bd"/>
</dbReference>
<proteinExistence type="predicted"/>
<dbReference type="SUPFAM" id="SSF63380">
    <property type="entry name" value="Riboflavin synthase domain-like"/>
    <property type="match status" value="1"/>
</dbReference>
<dbReference type="KEGG" id="bsto:C0V70_12495"/>
<evidence type="ECO:0000313" key="3">
    <source>
        <dbReference type="Proteomes" id="UP000235584"/>
    </source>
</evidence>
<keyword evidence="3" id="KW-1185">Reference proteome</keyword>
<accession>A0A2K9NV04</accession>
<dbReference type="PANTHER" id="PTHR30157:SF0">
    <property type="entry name" value="NADPH-DEPENDENT FERRIC-CHELATE REDUCTASE"/>
    <property type="match status" value="1"/>
</dbReference>
<sequence>MQNLFFLQKKTLSIHKEGKGKNIMSKVKNVLLKVLGPLFLSESKVVSNERLSPHFQFLTIKGKSFKKSEWIPGQKIQVRLSDDIMRSYTPSSWDRQNGVVQTLVYMHGKGPGALWARDAKPGSKATILGPRGSLVLSEELKEVVFFGDETTFGLAYAIKENFKQLSVRCFFENTDLRESKPVLERFNLQDSTLYTLSQYDIIASDIARGYQSSTTSKIVLSGKQQSIVAIRQKLYTLGILPEDIIVKVYWGWKDDPNGKLKK</sequence>
<dbReference type="InterPro" id="IPR017938">
    <property type="entry name" value="Riboflavin_synthase-like_b-brl"/>
</dbReference>
<dbReference type="OrthoDB" id="5290534at2"/>
<protein>
    <recommendedName>
        <fullName evidence="1">FAD-binding FR-type domain-containing protein</fullName>
    </recommendedName>
</protein>
<gene>
    <name evidence="2" type="ORF">C0V70_12495</name>
</gene>
<dbReference type="Proteomes" id="UP000235584">
    <property type="component" value="Chromosome"/>
</dbReference>
<organism evidence="2 3">
    <name type="scientific">Bacteriovorax stolpii</name>
    <name type="common">Bdellovibrio stolpii</name>
    <dbReference type="NCBI Taxonomy" id="960"/>
    <lineage>
        <taxon>Bacteria</taxon>
        <taxon>Pseudomonadati</taxon>
        <taxon>Bdellovibrionota</taxon>
        <taxon>Bacteriovoracia</taxon>
        <taxon>Bacteriovoracales</taxon>
        <taxon>Bacteriovoracaceae</taxon>
        <taxon>Bacteriovorax</taxon>
    </lineage>
</organism>